<name>A0ABR3W904_9PEZI</name>
<evidence type="ECO:0000313" key="3">
    <source>
        <dbReference type="Proteomes" id="UP001586593"/>
    </source>
</evidence>
<keyword evidence="3" id="KW-1185">Reference proteome</keyword>
<organism evidence="2 3">
    <name type="scientific">Phialemonium thermophilum</name>
    <dbReference type="NCBI Taxonomy" id="223376"/>
    <lineage>
        <taxon>Eukaryota</taxon>
        <taxon>Fungi</taxon>
        <taxon>Dikarya</taxon>
        <taxon>Ascomycota</taxon>
        <taxon>Pezizomycotina</taxon>
        <taxon>Sordariomycetes</taxon>
        <taxon>Sordariomycetidae</taxon>
        <taxon>Cephalothecales</taxon>
        <taxon>Cephalothecaceae</taxon>
        <taxon>Phialemonium</taxon>
    </lineage>
</organism>
<comment type="caution">
    <text evidence="2">The sequence shown here is derived from an EMBL/GenBank/DDBJ whole genome shotgun (WGS) entry which is preliminary data.</text>
</comment>
<gene>
    <name evidence="2" type="ORF">VTK73DRAFT_8471</name>
</gene>
<accession>A0ABR3W904</accession>
<reference evidence="2 3" key="1">
    <citation type="journal article" date="2024" name="Commun. Biol.">
        <title>Comparative genomic analysis of thermophilic fungi reveals convergent evolutionary adaptations and gene losses.</title>
        <authorList>
            <person name="Steindorff A.S."/>
            <person name="Aguilar-Pontes M.V."/>
            <person name="Robinson A.J."/>
            <person name="Andreopoulos B."/>
            <person name="LaButti K."/>
            <person name="Kuo A."/>
            <person name="Mondo S."/>
            <person name="Riley R."/>
            <person name="Otillar R."/>
            <person name="Haridas S."/>
            <person name="Lipzen A."/>
            <person name="Grimwood J."/>
            <person name="Schmutz J."/>
            <person name="Clum A."/>
            <person name="Reid I.D."/>
            <person name="Moisan M.C."/>
            <person name="Butler G."/>
            <person name="Nguyen T.T.M."/>
            <person name="Dewar K."/>
            <person name="Conant G."/>
            <person name="Drula E."/>
            <person name="Henrissat B."/>
            <person name="Hansel C."/>
            <person name="Singer S."/>
            <person name="Hutchinson M.I."/>
            <person name="de Vries R.P."/>
            <person name="Natvig D.O."/>
            <person name="Powell A.J."/>
            <person name="Tsang A."/>
            <person name="Grigoriev I.V."/>
        </authorList>
    </citation>
    <scope>NUCLEOTIDE SEQUENCE [LARGE SCALE GENOMIC DNA]</scope>
    <source>
        <strain evidence="2 3">ATCC 24622</strain>
    </source>
</reference>
<evidence type="ECO:0000313" key="2">
    <source>
        <dbReference type="EMBL" id="KAL1855811.1"/>
    </source>
</evidence>
<feature type="region of interest" description="Disordered" evidence="1">
    <location>
        <begin position="72"/>
        <end position="129"/>
    </location>
</feature>
<sequence>MPLPAVFTLMSRGRSRRYGRLGRGNRIRGNVSRGCSPRMYCARLNRWGVMKNYKAEERDMLLEWVREVQAAGQDPHQLHLQGPQHRAASRPPALEREGTSALFRSRATRPAGPWRDYQEPWGGRSLEDA</sequence>
<proteinExistence type="predicted"/>
<dbReference type="Proteomes" id="UP001586593">
    <property type="component" value="Unassembled WGS sequence"/>
</dbReference>
<protein>
    <submittedName>
        <fullName evidence="2">Uncharacterized protein</fullName>
    </submittedName>
</protein>
<dbReference type="EMBL" id="JAZHXJ010000615">
    <property type="protein sequence ID" value="KAL1855811.1"/>
    <property type="molecule type" value="Genomic_DNA"/>
</dbReference>
<evidence type="ECO:0000256" key="1">
    <source>
        <dbReference type="SAM" id="MobiDB-lite"/>
    </source>
</evidence>